<feature type="domain" description="Protein CotJB" evidence="1">
    <location>
        <begin position="20"/>
        <end position="91"/>
    </location>
</feature>
<keyword evidence="2" id="KW-0167">Capsid protein</keyword>
<keyword evidence="3" id="KW-1185">Reference proteome</keyword>
<evidence type="ECO:0000259" key="1">
    <source>
        <dbReference type="Pfam" id="PF12652"/>
    </source>
</evidence>
<protein>
    <submittedName>
        <fullName evidence="2">Spore coat protein CotJB</fullName>
    </submittedName>
</protein>
<dbReference type="Proteomes" id="UP000658131">
    <property type="component" value="Unassembled WGS sequence"/>
</dbReference>
<reference evidence="2 3" key="1">
    <citation type="submission" date="2020-08" db="EMBL/GenBank/DDBJ databases">
        <title>Genome public.</title>
        <authorList>
            <person name="Liu C."/>
            <person name="Sun Q."/>
        </authorList>
    </citation>
    <scope>NUCLEOTIDE SEQUENCE [LARGE SCALE GENOMIC DNA]</scope>
    <source>
        <strain evidence="2 3">BX1</strain>
    </source>
</reference>
<dbReference type="EMBL" id="JACRTB010000015">
    <property type="protein sequence ID" value="MBC8576789.1"/>
    <property type="molecule type" value="Genomic_DNA"/>
</dbReference>
<dbReference type="RefSeq" id="WP_262400291.1">
    <property type="nucleotide sequence ID" value="NZ_JACRTB010000015.1"/>
</dbReference>
<keyword evidence="2" id="KW-0946">Virion</keyword>
<sequence>MENNMNCGCVQNALTGPAAMQLAQAGFVISDLILYLDTHPTDQNALSYFAAKKSQYEQAKAAYVQQIGPVRISDVDPADGWTWGETPWPWEV</sequence>
<dbReference type="Pfam" id="PF12652">
    <property type="entry name" value="CotJB"/>
    <property type="match status" value="1"/>
</dbReference>
<organism evidence="2 3">
    <name type="scientific">Yanshouia hominis</name>
    <dbReference type="NCBI Taxonomy" id="2763673"/>
    <lineage>
        <taxon>Bacteria</taxon>
        <taxon>Bacillati</taxon>
        <taxon>Bacillota</taxon>
        <taxon>Clostridia</taxon>
        <taxon>Eubacteriales</taxon>
        <taxon>Oscillospiraceae</taxon>
        <taxon>Yanshouia</taxon>
    </lineage>
</organism>
<gene>
    <name evidence="2" type="ORF">H8717_10300</name>
</gene>
<evidence type="ECO:0000313" key="2">
    <source>
        <dbReference type="EMBL" id="MBC8576789.1"/>
    </source>
</evidence>
<accession>A0ABR7NK60</accession>
<proteinExistence type="predicted"/>
<name>A0ABR7NK60_9FIRM</name>
<comment type="caution">
    <text evidence="2">The sequence shown here is derived from an EMBL/GenBank/DDBJ whole genome shotgun (WGS) entry which is preliminary data.</text>
</comment>
<evidence type="ECO:0000313" key="3">
    <source>
        <dbReference type="Proteomes" id="UP000658131"/>
    </source>
</evidence>
<dbReference type="InterPro" id="IPR024207">
    <property type="entry name" value="CotJB_dom"/>
</dbReference>